<dbReference type="SMART" id="SM00382">
    <property type="entry name" value="AAA"/>
    <property type="match status" value="1"/>
</dbReference>
<organism evidence="4">
    <name type="scientific">marine metagenome</name>
    <dbReference type="NCBI Taxonomy" id="408172"/>
    <lineage>
        <taxon>unclassified sequences</taxon>
        <taxon>metagenomes</taxon>
        <taxon>ecological metagenomes</taxon>
    </lineage>
</organism>
<dbReference type="InterPro" id="IPR027417">
    <property type="entry name" value="P-loop_NTPase"/>
</dbReference>
<dbReference type="PROSITE" id="PS00211">
    <property type="entry name" value="ABC_TRANSPORTER_1"/>
    <property type="match status" value="1"/>
</dbReference>
<evidence type="ECO:0000259" key="3">
    <source>
        <dbReference type="PROSITE" id="PS50893"/>
    </source>
</evidence>
<gene>
    <name evidence="4" type="ORF">METZ01_LOCUS44346</name>
</gene>
<dbReference type="SUPFAM" id="SSF52540">
    <property type="entry name" value="P-loop containing nucleoside triphosphate hydrolases"/>
    <property type="match status" value="1"/>
</dbReference>
<dbReference type="Pfam" id="PF00005">
    <property type="entry name" value="ABC_tran"/>
    <property type="match status" value="1"/>
</dbReference>
<dbReference type="InterPro" id="IPR003593">
    <property type="entry name" value="AAA+_ATPase"/>
</dbReference>
<evidence type="ECO:0000256" key="2">
    <source>
        <dbReference type="ARBA" id="ARBA00022840"/>
    </source>
</evidence>
<dbReference type="PROSITE" id="PS50893">
    <property type="entry name" value="ABC_TRANSPORTER_2"/>
    <property type="match status" value="1"/>
</dbReference>
<reference evidence="4" key="1">
    <citation type="submission" date="2018-05" db="EMBL/GenBank/DDBJ databases">
        <authorList>
            <person name="Lanie J.A."/>
            <person name="Ng W.-L."/>
            <person name="Kazmierczak K.M."/>
            <person name="Andrzejewski T.M."/>
            <person name="Davidsen T.M."/>
            <person name="Wayne K.J."/>
            <person name="Tettelin H."/>
            <person name="Glass J.I."/>
            <person name="Rusch D."/>
            <person name="Podicherti R."/>
            <person name="Tsui H.-C.T."/>
            <person name="Winkler M.E."/>
        </authorList>
    </citation>
    <scope>NUCLEOTIDE SEQUENCE</scope>
</reference>
<feature type="domain" description="ABC transporter" evidence="3">
    <location>
        <begin position="5"/>
        <end position="245"/>
    </location>
</feature>
<dbReference type="GO" id="GO:0005524">
    <property type="term" value="F:ATP binding"/>
    <property type="evidence" value="ECO:0007669"/>
    <property type="project" value="UniProtKB-KW"/>
</dbReference>
<dbReference type="InterPro" id="IPR017871">
    <property type="entry name" value="ABC_transporter-like_CS"/>
</dbReference>
<protein>
    <recommendedName>
        <fullName evidence="3">ABC transporter domain-containing protein</fullName>
    </recommendedName>
</protein>
<dbReference type="GO" id="GO:0016887">
    <property type="term" value="F:ATP hydrolysis activity"/>
    <property type="evidence" value="ECO:0007669"/>
    <property type="project" value="InterPro"/>
</dbReference>
<dbReference type="PANTHER" id="PTHR43158">
    <property type="entry name" value="SKFA PEPTIDE EXPORT ATP-BINDING PROTEIN SKFE"/>
    <property type="match status" value="1"/>
</dbReference>
<accession>A0A381RI50</accession>
<name>A0A381RI50_9ZZZZ</name>
<proteinExistence type="predicted"/>
<keyword evidence="1" id="KW-0547">Nucleotide-binding</keyword>
<keyword evidence="2" id="KW-0067">ATP-binding</keyword>
<dbReference type="EMBL" id="UINC01001979">
    <property type="protein sequence ID" value="SUZ91492.1"/>
    <property type="molecule type" value="Genomic_DNA"/>
</dbReference>
<dbReference type="PANTHER" id="PTHR43158:SF2">
    <property type="entry name" value="SKFA PEPTIDE EXPORT ATP-BINDING PROTEIN SKFE"/>
    <property type="match status" value="1"/>
</dbReference>
<evidence type="ECO:0000313" key="4">
    <source>
        <dbReference type="EMBL" id="SUZ91492.1"/>
    </source>
</evidence>
<dbReference type="Gene3D" id="3.40.50.300">
    <property type="entry name" value="P-loop containing nucleotide triphosphate hydrolases"/>
    <property type="match status" value="1"/>
</dbReference>
<sequence length="260" mass="28640">MTATLELQGVTVRRDNRLILNRIDWTVAPDERWIVLGPNGSGKTTLCQVASLYQHPTNGTVRVLGETLGCTDVRQLRKRIGYMSVQLADMLGPGLTATDVVVTAKHAALATCWHVYSQDDYAKARRLLSRFNCEDLADRRFITLASGEQKKVEIARALMANPGLLVLDEPAAGLDLGGREMLVATLASLAKDRETPPIVLVTHHINEIPPGFTHVLLLAAGQRLAAGRLTETLNDDALSRCFGLELRVEMRGDRWHIWTG</sequence>
<dbReference type="InterPro" id="IPR003439">
    <property type="entry name" value="ABC_transporter-like_ATP-bd"/>
</dbReference>
<dbReference type="AlphaFoldDB" id="A0A381RI50"/>
<evidence type="ECO:0000256" key="1">
    <source>
        <dbReference type="ARBA" id="ARBA00022741"/>
    </source>
</evidence>